<dbReference type="InterPro" id="IPR036388">
    <property type="entry name" value="WH-like_DNA-bd_sf"/>
</dbReference>
<feature type="transmembrane region" description="Helical" evidence="4">
    <location>
        <begin position="172"/>
        <end position="192"/>
    </location>
</feature>
<gene>
    <name evidence="6" type="ORF">SAMN05421813_13126</name>
</gene>
<accession>A0A1G9XL70</accession>
<keyword evidence="4" id="KW-0812">Transmembrane</keyword>
<dbReference type="EMBL" id="FNHH01000031">
    <property type="protein sequence ID" value="SDM97507.1"/>
    <property type="molecule type" value="Genomic_DNA"/>
</dbReference>
<evidence type="ECO:0000313" key="7">
    <source>
        <dbReference type="Proteomes" id="UP000199226"/>
    </source>
</evidence>
<dbReference type="PROSITE" id="PS50043">
    <property type="entry name" value="HTH_LUXR_2"/>
    <property type="match status" value="1"/>
</dbReference>
<feature type="transmembrane region" description="Helical" evidence="4">
    <location>
        <begin position="103"/>
        <end position="125"/>
    </location>
</feature>
<protein>
    <submittedName>
        <fullName evidence="6">Regulatory protein, luxR family</fullName>
    </submittedName>
</protein>
<feature type="transmembrane region" description="Helical" evidence="4">
    <location>
        <begin position="40"/>
        <end position="59"/>
    </location>
</feature>
<evidence type="ECO:0000259" key="5">
    <source>
        <dbReference type="PROSITE" id="PS50043"/>
    </source>
</evidence>
<dbReference type="GO" id="GO:0003677">
    <property type="term" value="F:DNA binding"/>
    <property type="evidence" value="ECO:0007669"/>
    <property type="project" value="UniProtKB-KW"/>
</dbReference>
<evidence type="ECO:0000256" key="3">
    <source>
        <dbReference type="ARBA" id="ARBA00023163"/>
    </source>
</evidence>
<dbReference type="InterPro" id="IPR016032">
    <property type="entry name" value="Sig_transdc_resp-reg_C-effctor"/>
</dbReference>
<feature type="domain" description="HTH luxR-type" evidence="5">
    <location>
        <begin position="242"/>
        <end position="307"/>
    </location>
</feature>
<dbReference type="PROSITE" id="PS00622">
    <property type="entry name" value="HTH_LUXR_1"/>
    <property type="match status" value="1"/>
</dbReference>
<dbReference type="Pfam" id="PF00196">
    <property type="entry name" value="GerE"/>
    <property type="match status" value="1"/>
</dbReference>
<proteinExistence type="predicted"/>
<dbReference type="InterPro" id="IPR000792">
    <property type="entry name" value="Tscrpt_reg_LuxR_C"/>
</dbReference>
<dbReference type="Gene3D" id="1.10.10.10">
    <property type="entry name" value="Winged helix-like DNA-binding domain superfamily/Winged helix DNA-binding domain"/>
    <property type="match status" value="1"/>
</dbReference>
<keyword evidence="1" id="KW-0805">Transcription regulation</keyword>
<dbReference type="AlphaFoldDB" id="A0A1G9XL70"/>
<organism evidence="6 7">
    <name type="scientific">Daejeonella rubra</name>
    <dbReference type="NCBI Taxonomy" id="990371"/>
    <lineage>
        <taxon>Bacteria</taxon>
        <taxon>Pseudomonadati</taxon>
        <taxon>Bacteroidota</taxon>
        <taxon>Sphingobacteriia</taxon>
        <taxon>Sphingobacteriales</taxon>
        <taxon>Sphingobacteriaceae</taxon>
        <taxon>Daejeonella</taxon>
    </lineage>
</organism>
<dbReference type="STRING" id="990371.SAMN05421813_13126"/>
<dbReference type="PANTHER" id="PTHR44688:SF16">
    <property type="entry name" value="DNA-BINDING TRANSCRIPTIONAL ACTIVATOR DEVR_DOSR"/>
    <property type="match status" value="1"/>
</dbReference>
<dbReference type="GO" id="GO:0006355">
    <property type="term" value="P:regulation of DNA-templated transcription"/>
    <property type="evidence" value="ECO:0007669"/>
    <property type="project" value="InterPro"/>
</dbReference>
<reference evidence="7" key="1">
    <citation type="submission" date="2016-10" db="EMBL/GenBank/DDBJ databases">
        <authorList>
            <person name="Varghese N."/>
            <person name="Submissions S."/>
        </authorList>
    </citation>
    <scope>NUCLEOTIDE SEQUENCE [LARGE SCALE GENOMIC DNA]</scope>
    <source>
        <strain evidence="7">DSM 24536</strain>
    </source>
</reference>
<evidence type="ECO:0000256" key="2">
    <source>
        <dbReference type="ARBA" id="ARBA00023125"/>
    </source>
</evidence>
<evidence type="ECO:0000313" key="6">
    <source>
        <dbReference type="EMBL" id="SDM97507.1"/>
    </source>
</evidence>
<keyword evidence="4" id="KW-1133">Transmembrane helix</keyword>
<keyword evidence="2" id="KW-0238">DNA-binding</keyword>
<dbReference type="SMART" id="SM00421">
    <property type="entry name" value="HTH_LUXR"/>
    <property type="match status" value="1"/>
</dbReference>
<name>A0A1G9XL70_9SPHI</name>
<dbReference type="CDD" id="cd06170">
    <property type="entry name" value="LuxR_C_like"/>
    <property type="match status" value="1"/>
</dbReference>
<keyword evidence="3" id="KW-0804">Transcription</keyword>
<sequence length="313" mass="36581">MLVFGTEMHIVTFNFIALEIAMVFYQLIYTLSRPEDKNRMWYMILLFLLIVYNITGGLFPDPQINIPIVTQNIIAYGSGFLMAAYFPYYFYKGFDLPRLRFQAIYGVLLFLIVPYLIFFVIGYSINKNLDLAIEYGIIIPFFYSIILLLAILRAIRIKYQEHSTRTNFMEMVAVYCAVVPWSALTVFAYFHVGQLIEVIFTNGGFLVITIIFISKSITQAKIEYEQLMELTINGTQPSSFQDNYQHYQLTNREIEIVQFIRQGFKYKLIGETLFISERTVTKHVQNIFEKTNVFNRVELLHKLEQQPPLNASI</sequence>
<evidence type="ECO:0000256" key="4">
    <source>
        <dbReference type="SAM" id="Phobius"/>
    </source>
</evidence>
<dbReference type="PANTHER" id="PTHR44688">
    <property type="entry name" value="DNA-BINDING TRANSCRIPTIONAL ACTIVATOR DEVR_DOSR"/>
    <property type="match status" value="1"/>
</dbReference>
<feature type="transmembrane region" description="Helical" evidence="4">
    <location>
        <begin position="198"/>
        <end position="218"/>
    </location>
</feature>
<keyword evidence="7" id="KW-1185">Reference proteome</keyword>
<keyword evidence="4" id="KW-0472">Membrane</keyword>
<dbReference type="RefSeq" id="WP_090706577.1">
    <property type="nucleotide sequence ID" value="NZ_FNHH01000031.1"/>
</dbReference>
<evidence type="ECO:0000256" key="1">
    <source>
        <dbReference type="ARBA" id="ARBA00023015"/>
    </source>
</evidence>
<dbReference type="Proteomes" id="UP000199226">
    <property type="component" value="Unassembled WGS sequence"/>
</dbReference>
<dbReference type="SUPFAM" id="SSF46894">
    <property type="entry name" value="C-terminal effector domain of the bipartite response regulators"/>
    <property type="match status" value="1"/>
</dbReference>
<feature type="transmembrane region" description="Helical" evidence="4">
    <location>
        <begin position="131"/>
        <end position="152"/>
    </location>
</feature>
<dbReference type="OrthoDB" id="966138at2"/>
<feature type="transmembrane region" description="Helical" evidence="4">
    <location>
        <begin position="71"/>
        <end position="91"/>
    </location>
</feature>
<feature type="transmembrane region" description="Helical" evidence="4">
    <location>
        <begin position="6"/>
        <end position="28"/>
    </location>
</feature>
<dbReference type="PRINTS" id="PR00038">
    <property type="entry name" value="HTHLUXR"/>
</dbReference>